<dbReference type="Proteomes" id="UP000663845">
    <property type="component" value="Unassembled WGS sequence"/>
</dbReference>
<dbReference type="EMBL" id="CAJOAZ010002220">
    <property type="protein sequence ID" value="CAF3907100.1"/>
    <property type="molecule type" value="Genomic_DNA"/>
</dbReference>
<dbReference type="GO" id="GO:0005576">
    <property type="term" value="C:extracellular region"/>
    <property type="evidence" value="ECO:0007669"/>
    <property type="project" value="UniProtKB-SubCell"/>
</dbReference>
<keyword evidence="4 5" id="KW-0732">Signal</keyword>
<evidence type="ECO:0000313" key="8">
    <source>
        <dbReference type="Proteomes" id="UP000663845"/>
    </source>
</evidence>
<feature type="chain" id="PRO_5036412315" evidence="5">
    <location>
        <begin position="17"/>
        <end position="263"/>
    </location>
</feature>
<evidence type="ECO:0000256" key="1">
    <source>
        <dbReference type="ARBA" id="ARBA00004613"/>
    </source>
</evidence>
<reference evidence="6" key="1">
    <citation type="submission" date="2021-02" db="EMBL/GenBank/DDBJ databases">
        <authorList>
            <person name="Nowell W R."/>
        </authorList>
    </citation>
    <scope>NUCLEOTIDE SEQUENCE</scope>
</reference>
<sequence length="263" mass="27312">MISIFIWLLFVGTSDASRLPSQRAASCSWAGHCAGDACFTYNDCDGSLVCTNGKCSNSDGFVEPCSWNGHCIGDPCNTYNDCDGSLTCSNGKCSNGNTGGGSTQDTTCKSSGVLYGVASACVTDNMSTCCKVGVSYPQYKCSPSSKSSAVLTLNSFQKGGDGGGAGACFGLFYPDAQQVVALSTGWYNKGSRCGKMITIHGNGKTTKAMVVDECDSVHGCDKMHAGQPPCRNNVVDGSPAVWAALGISKSDPRYGQISISWSD</sequence>
<evidence type="ECO:0000313" key="6">
    <source>
        <dbReference type="EMBL" id="CAF1514081.1"/>
    </source>
</evidence>
<evidence type="ECO:0000256" key="5">
    <source>
        <dbReference type="SAM" id="SignalP"/>
    </source>
</evidence>
<comment type="subcellular location">
    <subcellularLocation>
        <location evidence="1">Secreted</location>
    </subcellularLocation>
</comment>
<dbReference type="EMBL" id="CAJNOG010002686">
    <property type="protein sequence ID" value="CAF1514081.1"/>
    <property type="molecule type" value="Genomic_DNA"/>
</dbReference>
<dbReference type="Proteomes" id="UP000663844">
    <property type="component" value="Unassembled WGS sequence"/>
</dbReference>
<organism evidence="6 8">
    <name type="scientific">Adineta steineri</name>
    <dbReference type="NCBI Taxonomy" id="433720"/>
    <lineage>
        <taxon>Eukaryota</taxon>
        <taxon>Metazoa</taxon>
        <taxon>Spiralia</taxon>
        <taxon>Gnathifera</taxon>
        <taxon>Rotifera</taxon>
        <taxon>Eurotatoria</taxon>
        <taxon>Bdelloidea</taxon>
        <taxon>Adinetida</taxon>
        <taxon>Adinetidae</taxon>
        <taxon>Adineta</taxon>
    </lineage>
</organism>
<feature type="signal peptide" evidence="5">
    <location>
        <begin position="1"/>
        <end position="16"/>
    </location>
</feature>
<evidence type="ECO:0000256" key="4">
    <source>
        <dbReference type="ARBA" id="ARBA00022729"/>
    </source>
</evidence>
<comment type="caution">
    <text evidence="6">The sequence shown here is derived from an EMBL/GenBank/DDBJ whole genome shotgun (WGS) entry which is preliminary data.</text>
</comment>
<dbReference type="SUPFAM" id="SSF50685">
    <property type="entry name" value="Barwin-like endoglucanases"/>
    <property type="match status" value="1"/>
</dbReference>
<gene>
    <name evidence="6" type="ORF">JYZ213_LOCUS44197</name>
    <name evidence="7" type="ORF">OXD698_LOCUS24269</name>
</gene>
<evidence type="ECO:0000313" key="7">
    <source>
        <dbReference type="EMBL" id="CAF3907100.1"/>
    </source>
</evidence>
<comment type="similarity">
    <text evidence="2">Belongs to the kiwellin family.</text>
</comment>
<dbReference type="PANTHER" id="PTHR33191">
    <property type="entry name" value="RIPENING-RELATED PROTEIN 2-RELATED"/>
    <property type="match status" value="1"/>
</dbReference>
<protein>
    <submittedName>
        <fullName evidence="6">Uncharacterized protein</fullName>
    </submittedName>
</protein>
<dbReference type="Pfam" id="PF24300">
    <property type="entry name" value="KWL1"/>
    <property type="match status" value="1"/>
</dbReference>
<dbReference type="InterPro" id="IPR039271">
    <property type="entry name" value="Kiwellin-like"/>
</dbReference>
<name>A0A815TWW6_9BILA</name>
<dbReference type="CDD" id="cd22270">
    <property type="entry name" value="DPBB_kiwellin-like"/>
    <property type="match status" value="1"/>
</dbReference>
<dbReference type="AlphaFoldDB" id="A0A815TWW6"/>
<dbReference type="InterPro" id="IPR036908">
    <property type="entry name" value="RlpA-like_sf"/>
</dbReference>
<evidence type="ECO:0000256" key="3">
    <source>
        <dbReference type="ARBA" id="ARBA00022525"/>
    </source>
</evidence>
<dbReference type="Gene3D" id="2.40.40.10">
    <property type="entry name" value="RlpA-like domain"/>
    <property type="match status" value="1"/>
</dbReference>
<accession>A0A815TWW6</accession>
<dbReference type="PANTHER" id="PTHR33191:SF58">
    <property type="entry name" value="RIPENING-RELATED PROTEIN 1"/>
    <property type="match status" value="1"/>
</dbReference>
<keyword evidence="3" id="KW-0964">Secreted</keyword>
<proteinExistence type="inferred from homology"/>
<evidence type="ECO:0000256" key="2">
    <source>
        <dbReference type="ARBA" id="ARBA00005592"/>
    </source>
</evidence>